<protein>
    <submittedName>
        <fullName evidence="2">Membrane protein YqjE</fullName>
    </submittedName>
</protein>
<dbReference type="Proteomes" id="UP001244295">
    <property type="component" value="Unassembled WGS sequence"/>
</dbReference>
<evidence type="ECO:0000256" key="1">
    <source>
        <dbReference type="SAM" id="Phobius"/>
    </source>
</evidence>
<comment type="caution">
    <text evidence="2">The sequence shown here is derived from an EMBL/GenBank/DDBJ whole genome shotgun (WGS) entry which is preliminary data.</text>
</comment>
<evidence type="ECO:0000313" key="2">
    <source>
        <dbReference type="EMBL" id="MDP9921434.1"/>
    </source>
</evidence>
<dbReference type="EMBL" id="JAUSRR010000001">
    <property type="protein sequence ID" value="MDP9921434.1"/>
    <property type="molecule type" value="Genomic_DNA"/>
</dbReference>
<feature type="transmembrane region" description="Helical" evidence="1">
    <location>
        <begin position="63"/>
        <end position="85"/>
    </location>
</feature>
<keyword evidence="1" id="KW-0472">Membrane</keyword>
<keyword evidence="1" id="KW-1133">Transmembrane helix</keyword>
<evidence type="ECO:0000313" key="3">
    <source>
        <dbReference type="Proteomes" id="UP001244295"/>
    </source>
</evidence>
<feature type="transmembrane region" description="Helical" evidence="1">
    <location>
        <begin position="279"/>
        <end position="300"/>
    </location>
</feature>
<feature type="transmembrane region" description="Helical" evidence="1">
    <location>
        <begin position="97"/>
        <end position="118"/>
    </location>
</feature>
<sequence length="322" mass="35048">MRAVGRKHRKGQRVALPPAARDAVPPVSRAVASRVLDVPAQVLEALAQSGPLEGVPDLRGTRLVIGGLVAFFALMAAGLVAAVMLEEDWSNARGNEAILLLLGLLLFGALGGGIWYLLRQFPRVGEGMLRIDANGMCWGDPASPQAVHWREVCRARAGFHDVKTEFVSSEAIVKRLVFQQVARGGEPREIRLPLALTVDTGRVLRFRNRAVLLRALLLHLATQPKPRLRFDAEVFIDAGIDPQTWAPMPAPRRWMWLSSLAGLLPVLAVIVLWPMGEHIGWMVATSVLALVAGAVAMGWFMRQRYPGLQGVFEFETAAGAAS</sequence>
<dbReference type="RefSeq" id="WP_307635590.1">
    <property type="nucleotide sequence ID" value="NZ_JAUSRR010000001.1"/>
</dbReference>
<dbReference type="AlphaFoldDB" id="A0AAW8DPX9"/>
<gene>
    <name evidence="2" type="ORF">J2W25_000439</name>
</gene>
<feature type="transmembrane region" description="Helical" evidence="1">
    <location>
        <begin position="254"/>
        <end position="273"/>
    </location>
</feature>
<accession>A0AAW8DPX9</accession>
<keyword evidence="1" id="KW-0812">Transmembrane</keyword>
<reference evidence="2" key="1">
    <citation type="submission" date="2023-07" db="EMBL/GenBank/DDBJ databases">
        <title>Sorghum-associated microbial communities from plants grown in Nebraska, USA.</title>
        <authorList>
            <person name="Schachtman D."/>
        </authorList>
    </citation>
    <scope>NUCLEOTIDE SEQUENCE</scope>
    <source>
        <strain evidence="2">DS2795</strain>
    </source>
</reference>
<organism evidence="2 3">
    <name type="scientific">Variovorax boronicumulans</name>
    <dbReference type="NCBI Taxonomy" id="436515"/>
    <lineage>
        <taxon>Bacteria</taxon>
        <taxon>Pseudomonadati</taxon>
        <taxon>Pseudomonadota</taxon>
        <taxon>Betaproteobacteria</taxon>
        <taxon>Burkholderiales</taxon>
        <taxon>Comamonadaceae</taxon>
        <taxon>Variovorax</taxon>
    </lineage>
</organism>
<name>A0AAW8DPX9_9BURK</name>
<proteinExistence type="predicted"/>